<organism evidence="1 2">
    <name type="scientific">Acaulospora colombiana</name>
    <dbReference type="NCBI Taxonomy" id="27376"/>
    <lineage>
        <taxon>Eukaryota</taxon>
        <taxon>Fungi</taxon>
        <taxon>Fungi incertae sedis</taxon>
        <taxon>Mucoromycota</taxon>
        <taxon>Glomeromycotina</taxon>
        <taxon>Glomeromycetes</taxon>
        <taxon>Diversisporales</taxon>
        <taxon>Acaulosporaceae</taxon>
        <taxon>Acaulospora</taxon>
    </lineage>
</organism>
<gene>
    <name evidence="1" type="ORF">ACOLOM_LOCUS11263</name>
</gene>
<feature type="non-terminal residue" evidence="1">
    <location>
        <position position="132"/>
    </location>
</feature>
<evidence type="ECO:0000313" key="2">
    <source>
        <dbReference type="Proteomes" id="UP000789525"/>
    </source>
</evidence>
<dbReference type="Proteomes" id="UP000789525">
    <property type="component" value="Unassembled WGS sequence"/>
</dbReference>
<evidence type="ECO:0000313" key="1">
    <source>
        <dbReference type="EMBL" id="CAG8723829.1"/>
    </source>
</evidence>
<name>A0ACA9PVH3_9GLOM</name>
<dbReference type="EMBL" id="CAJVPT010039818">
    <property type="protein sequence ID" value="CAG8723829.1"/>
    <property type="molecule type" value="Genomic_DNA"/>
</dbReference>
<sequence>MRNGFSFACKTYRGVPTILDTTSLIKPTGPAVLPVPENRRTGHPNAVLNAYYTNAHPRRYPRSKQRILRTPKKVTRMSYFENDTMIGGLTKQASQFEPLDCARKLDKTKAMPARAIAEIVGDDMSEVDGRRW</sequence>
<reference evidence="1" key="1">
    <citation type="submission" date="2021-06" db="EMBL/GenBank/DDBJ databases">
        <authorList>
            <person name="Kallberg Y."/>
            <person name="Tangrot J."/>
            <person name="Rosling A."/>
        </authorList>
    </citation>
    <scope>NUCLEOTIDE SEQUENCE</scope>
    <source>
        <strain evidence="1">CL356</strain>
    </source>
</reference>
<keyword evidence="2" id="KW-1185">Reference proteome</keyword>
<proteinExistence type="predicted"/>
<protein>
    <submittedName>
        <fullName evidence="1">7829_t:CDS:1</fullName>
    </submittedName>
</protein>
<accession>A0ACA9PVH3</accession>
<comment type="caution">
    <text evidence="1">The sequence shown here is derived from an EMBL/GenBank/DDBJ whole genome shotgun (WGS) entry which is preliminary data.</text>
</comment>